<dbReference type="PANTHER" id="PTHR37981">
    <property type="entry name" value="LIPASE 2"/>
    <property type="match status" value="1"/>
</dbReference>
<dbReference type="SUPFAM" id="SSF52266">
    <property type="entry name" value="SGNH hydrolase"/>
    <property type="match status" value="1"/>
</dbReference>
<gene>
    <name evidence="2" type="ORF">GCM10023349_45670</name>
</gene>
<protein>
    <recommendedName>
        <fullName evidence="4">SGNH hydrolase-type esterase domain-containing protein</fullName>
    </recommendedName>
</protein>
<evidence type="ECO:0008006" key="4">
    <source>
        <dbReference type="Google" id="ProtNLM"/>
    </source>
</evidence>
<keyword evidence="1" id="KW-0732">Signal</keyword>
<feature type="chain" id="PRO_5046336356" description="SGNH hydrolase-type esterase domain-containing protein" evidence="1">
    <location>
        <begin position="33"/>
        <end position="407"/>
    </location>
</feature>
<evidence type="ECO:0000313" key="3">
    <source>
        <dbReference type="Proteomes" id="UP001499974"/>
    </source>
</evidence>
<name>A0ABP8Y2A2_9ACTN</name>
<evidence type="ECO:0000256" key="1">
    <source>
        <dbReference type="SAM" id="SignalP"/>
    </source>
</evidence>
<sequence length="407" mass="42388">MTVLTSRVAAVLSCFAVGVGGLLVSAAPPASADGPGVGAPWVVTLGDSYISGEAGRWAGSSNASSARADALGSTAYFDNPSGTGETIPRCHRSKSAEAYVGGGVNGLNLACSGATTATSNGSNFKPGLDFYDDGAGHLGQAKLLQQFATTHRVGMVTVSIGGNDFKFADVVQSCVVDFLTSPTWFKDYCYDDSSVKANFTAANVASVRARIATALRNVSTAMRSAGYADAQWTLLVQTYPSPIPRGSGIRYSESGYSRQSTGGCGFWNRDADWANDTALPTINAAVTGAAADSGLPNVRTLDLSAAFNGRRLCESTVGLYEEKGIASWLTPGAVDQTEWVNQIRTVSTCCGSSSPYYIQESLHPNYWAQLATRSCVRQAWNAGSPRGGSCRIAGNGLVNGEPVMALN</sequence>
<dbReference type="PANTHER" id="PTHR37981:SF1">
    <property type="entry name" value="SGNH HYDROLASE-TYPE ESTERASE DOMAIN-CONTAINING PROTEIN"/>
    <property type="match status" value="1"/>
</dbReference>
<dbReference type="InterPro" id="IPR037460">
    <property type="entry name" value="SEST-like"/>
</dbReference>
<accession>A0ABP8Y2A2</accession>
<dbReference type="EMBL" id="BAABKM010000005">
    <property type="protein sequence ID" value="GAA4720410.1"/>
    <property type="molecule type" value="Genomic_DNA"/>
</dbReference>
<reference evidence="3" key="1">
    <citation type="journal article" date="2019" name="Int. J. Syst. Evol. Microbiol.">
        <title>The Global Catalogue of Microorganisms (GCM) 10K type strain sequencing project: providing services to taxonomists for standard genome sequencing and annotation.</title>
        <authorList>
            <consortium name="The Broad Institute Genomics Platform"/>
            <consortium name="The Broad Institute Genome Sequencing Center for Infectious Disease"/>
            <person name="Wu L."/>
            <person name="Ma J."/>
        </authorList>
    </citation>
    <scope>NUCLEOTIDE SEQUENCE [LARGE SCALE GENOMIC DNA]</scope>
    <source>
        <strain evidence="3">JCM 18531</strain>
    </source>
</reference>
<dbReference type="Gene3D" id="3.40.50.1110">
    <property type="entry name" value="SGNH hydrolase"/>
    <property type="match status" value="1"/>
</dbReference>
<evidence type="ECO:0000313" key="2">
    <source>
        <dbReference type="EMBL" id="GAA4720410.1"/>
    </source>
</evidence>
<organism evidence="2 3">
    <name type="scientific">Nocardioides conyzicola</name>
    <dbReference type="NCBI Taxonomy" id="1651781"/>
    <lineage>
        <taxon>Bacteria</taxon>
        <taxon>Bacillati</taxon>
        <taxon>Actinomycetota</taxon>
        <taxon>Actinomycetes</taxon>
        <taxon>Propionibacteriales</taxon>
        <taxon>Nocardioidaceae</taxon>
        <taxon>Nocardioides</taxon>
    </lineage>
</organism>
<comment type="caution">
    <text evidence="2">The sequence shown here is derived from an EMBL/GenBank/DDBJ whole genome shotgun (WGS) entry which is preliminary data.</text>
</comment>
<dbReference type="InterPro" id="IPR036514">
    <property type="entry name" value="SGNH_hydro_sf"/>
</dbReference>
<dbReference type="Proteomes" id="UP001499974">
    <property type="component" value="Unassembled WGS sequence"/>
</dbReference>
<proteinExistence type="predicted"/>
<keyword evidence="3" id="KW-1185">Reference proteome</keyword>
<feature type="signal peptide" evidence="1">
    <location>
        <begin position="1"/>
        <end position="32"/>
    </location>
</feature>